<dbReference type="SUPFAM" id="SSF55785">
    <property type="entry name" value="PYP-like sensor domain (PAS domain)"/>
    <property type="match status" value="1"/>
</dbReference>
<dbReference type="Pfam" id="PF00158">
    <property type="entry name" value="Sigma54_activat"/>
    <property type="match status" value="1"/>
</dbReference>
<sequence length="582" mass="66522">MDNFIIGRSKSTLTVSSFGSIIRSFVDGVIALNEHYEILWHDLNEDVPLKVVEGTPINSFIECDNVRFIHNETFPLSLNKKDFTVEVKVLSSDVDYIFLCIRENEISITEERLYCLEKIIDSLDEGVMMSNSEGEITLYNEAQEKMEGLTSKDIIGKHLWSVYNYNPQYSEHKHTFKTGKPIYSRYRAHSTINGIPKYVNYSTFPIQKDGKTISVFSISTNESRLKDRLHQTIELKRQANVITQEKVHSKNGTIYTFNDIKGKSLVLLDLIKEAQNVSIHNADTLIVGETGTGKELFTQSMHNHSPRADKPFVAINCAAIPETLLESTLFGTVKGAFTGATDQIGLFEYAQDGTLFLDEINSMPITLQSKLMRVLQERLVRKVGSNDVAPIKCTIISACNEDPEKLIAENKMRLDLFYRIAHTSLYIPPLRERTEDVHFFISYFLTTYQEKLSKNVPDISNALHESLLRYPWPGNIRELEHLVENLIIRVPETAEKMEVEHLPSYMRGKIVTVLPANSLEQGDIIQRPLKKIFNNTEKQLIEATLKLANWNVSQAAKKLGITRQSLQYHIKKHDLEKPTFYK</sequence>
<dbReference type="NCBIfam" id="TIGR00229">
    <property type="entry name" value="sensory_box"/>
    <property type="match status" value="1"/>
</dbReference>
<dbReference type="Pfam" id="PF25601">
    <property type="entry name" value="AAA_lid_14"/>
    <property type="match status" value="1"/>
</dbReference>
<dbReference type="GO" id="GO:0006355">
    <property type="term" value="P:regulation of DNA-templated transcription"/>
    <property type="evidence" value="ECO:0007669"/>
    <property type="project" value="InterPro"/>
</dbReference>
<keyword evidence="3" id="KW-0805">Transcription regulation</keyword>
<dbReference type="PANTHER" id="PTHR32071:SF74">
    <property type="entry name" value="TRANSCRIPTIONAL ACTIVATOR ROCR"/>
    <property type="match status" value="1"/>
</dbReference>
<keyword evidence="8" id="KW-1185">Reference proteome</keyword>
<proteinExistence type="predicted"/>
<dbReference type="PROSITE" id="PS50112">
    <property type="entry name" value="PAS"/>
    <property type="match status" value="1"/>
</dbReference>
<dbReference type="InterPro" id="IPR025944">
    <property type="entry name" value="Sigma_54_int_dom_CS"/>
</dbReference>
<evidence type="ECO:0000256" key="4">
    <source>
        <dbReference type="ARBA" id="ARBA00023163"/>
    </source>
</evidence>
<dbReference type="SUPFAM" id="SSF46689">
    <property type="entry name" value="Homeodomain-like"/>
    <property type="match status" value="1"/>
</dbReference>
<dbReference type="InterPro" id="IPR035965">
    <property type="entry name" value="PAS-like_dom_sf"/>
</dbReference>
<dbReference type="FunFam" id="3.40.50.300:FF:000006">
    <property type="entry name" value="DNA-binding transcriptional regulator NtrC"/>
    <property type="match status" value="1"/>
</dbReference>
<evidence type="ECO:0000313" key="8">
    <source>
        <dbReference type="Proteomes" id="UP000316626"/>
    </source>
</evidence>
<evidence type="ECO:0000256" key="2">
    <source>
        <dbReference type="ARBA" id="ARBA00022840"/>
    </source>
</evidence>
<dbReference type="CDD" id="cd00130">
    <property type="entry name" value="PAS"/>
    <property type="match status" value="1"/>
</dbReference>
<dbReference type="InterPro" id="IPR058031">
    <property type="entry name" value="AAA_lid_NorR"/>
</dbReference>
<dbReference type="InterPro" id="IPR027417">
    <property type="entry name" value="P-loop_NTPase"/>
</dbReference>
<evidence type="ECO:0000259" key="6">
    <source>
        <dbReference type="PROSITE" id="PS50112"/>
    </source>
</evidence>
<dbReference type="Gene3D" id="1.10.10.60">
    <property type="entry name" value="Homeodomain-like"/>
    <property type="match status" value="1"/>
</dbReference>
<keyword evidence="2" id="KW-0067">ATP-binding</keyword>
<reference evidence="7 8" key="1">
    <citation type="submission" date="2019-06" db="EMBL/GenBank/DDBJ databases">
        <title>Psychrobacillus vulpis sp. nov., a new species isolated from feces of a red fox that inhabits in The Tablas de Daimiel Natural Park, Albacete, Spain.</title>
        <authorList>
            <person name="Rodriguez M."/>
            <person name="Reina J.C."/>
            <person name="Bejar V."/>
            <person name="Llamas I."/>
        </authorList>
    </citation>
    <scope>NUCLEOTIDE SEQUENCE [LARGE SCALE GENOMIC DNA]</scope>
    <source>
        <strain evidence="7 8">Z8</strain>
    </source>
</reference>
<dbReference type="Gene3D" id="3.30.450.20">
    <property type="entry name" value="PAS domain"/>
    <property type="match status" value="1"/>
</dbReference>
<dbReference type="SUPFAM" id="SSF52540">
    <property type="entry name" value="P-loop containing nucleoside triphosphate hydrolases"/>
    <property type="match status" value="1"/>
</dbReference>
<dbReference type="Pfam" id="PF02954">
    <property type="entry name" value="HTH_8"/>
    <property type="match status" value="1"/>
</dbReference>
<evidence type="ECO:0000313" key="7">
    <source>
        <dbReference type="EMBL" id="TQR19846.1"/>
    </source>
</evidence>
<feature type="domain" description="Sigma-54 factor interaction" evidence="5">
    <location>
        <begin position="260"/>
        <end position="488"/>
    </location>
</feature>
<accession>A0A544TQY2</accession>
<dbReference type="OrthoDB" id="9771372at2"/>
<dbReference type="PANTHER" id="PTHR32071">
    <property type="entry name" value="TRANSCRIPTIONAL REGULATORY PROTEIN"/>
    <property type="match status" value="1"/>
</dbReference>
<dbReference type="CDD" id="cd00009">
    <property type="entry name" value="AAA"/>
    <property type="match status" value="1"/>
</dbReference>
<dbReference type="InterPro" id="IPR000014">
    <property type="entry name" value="PAS"/>
</dbReference>
<dbReference type="GO" id="GO:0043565">
    <property type="term" value="F:sequence-specific DNA binding"/>
    <property type="evidence" value="ECO:0007669"/>
    <property type="project" value="InterPro"/>
</dbReference>
<dbReference type="Gene3D" id="3.40.50.300">
    <property type="entry name" value="P-loop containing nucleotide triphosphate hydrolases"/>
    <property type="match status" value="1"/>
</dbReference>
<gene>
    <name evidence="7" type="ORF">FG384_10405</name>
</gene>
<keyword evidence="1" id="KW-0547">Nucleotide-binding</keyword>
<dbReference type="InterPro" id="IPR002197">
    <property type="entry name" value="HTH_Fis"/>
</dbReference>
<dbReference type="Gene3D" id="1.10.8.60">
    <property type="match status" value="1"/>
</dbReference>
<dbReference type="AlphaFoldDB" id="A0A544TQY2"/>
<dbReference type="GO" id="GO:0005524">
    <property type="term" value="F:ATP binding"/>
    <property type="evidence" value="ECO:0007669"/>
    <property type="project" value="UniProtKB-KW"/>
</dbReference>
<dbReference type="Pfam" id="PF13426">
    <property type="entry name" value="PAS_9"/>
    <property type="match status" value="1"/>
</dbReference>
<protein>
    <submittedName>
        <fullName evidence="7">PAS domain S-box protein</fullName>
    </submittedName>
</protein>
<feature type="domain" description="PAS" evidence="6">
    <location>
        <begin position="116"/>
        <end position="165"/>
    </location>
</feature>
<dbReference type="SMART" id="SM00382">
    <property type="entry name" value="AAA"/>
    <property type="match status" value="1"/>
</dbReference>
<dbReference type="PRINTS" id="PR01590">
    <property type="entry name" value="HTHFIS"/>
</dbReference>
<dbReference type="Proteomes" id="UP000316626">
    <property type="component" value="Unassembled WGS sequence"/>
</dbReference>
<evidence type="ECO:0000256" key="1">
    <source>
        <dbReference type="ARBA" id="ARBA00022741"/>
    </source>
</evidence>
<organism evidence="7 8">
    <name type="scientific">Psychrobacillus vulpis</name>
    <dbReference type="NCBI Taxonomy" id="2325572"/>
    <lineage>
        <taxon>Bacteria</taxon>
        <taxon>Bacillati</taxon>
        <taxon>Bacillota</taxon>
        <taxon>Bacilli</taxon>
        <taxon>Bacillales</taxon>
        <taxon>Bacillaceae</taxon>
        <taxon>Psychrobacillus</taxon>
    </lineage>
</organism>
<dbReference type="InterPro" id="IPR002078">
    <property type="entry name" value="Sigma_54_int"/>
</dbReference>
<dbReference type="EMBL" id="VDGI01000010">
    <property type="protein sequence ID" value="TQR19846.1"/>
    <property type="molecule type" value="Genomic_DNA"/>
</dbReference>
<dbReference type="PROSITE" id="PS50045">
    <property type="entry name" value="SIGMA54_INTERACT_4"/>
    <property type="match status" value="1"/>
</dbReference>
<name>A0A544TQY2_9BACI</name>
<evidence type="ECO:0000259" key="5">
    <source>
        <dbReference type="PROSITE" id="PS50045"/>
    </source>
</evidence>
<evidence type="ECO:0000256" key="3">
    <source>
        <dbReference type="ARBA" id="ARBA00023015"/>
    </source>
</evidence>
<comment type="caution">
    <text evidence="7">The sequence shown here is derived from an EMBL/GenBank/DDBJ whole genome shotgun (WGS) entry which is preliminary data.</text>
</comment>
<dbReference type="InterPro" id="IPR009057">
    <property type="entry name" value="Homeodomain-like_sf"/>
</dbReference>
<dbReference type="PROSITE" id="PS00688">
    <property type="entry name" value="SIGMA54_INTERACT_3"/>
    <property type="match status" value="1"/>
</dbReference>
<dbReference type="InterPro" id="IPR003593">
    <property type="entry name" value="AAA+_ATPase"/>
</dbReference>
<keyword evidence="4" id="KW-0804">Transcription</keyword>